<feature type="transmembrane region" description="Helical" evidence="5">
    <location>
        <begin position="74"/>
        <end position="94"/>
    </location>
</feature>
<feature type="transmembrane region" description="Helical" evidence="5">
    <location>
        <begin position="349"/>
        <end position="366"/>
    </location>
</feature>
<accession>A0A7X3MTN5</accession>
<feature type="transmembrane region" description="Helical" evidence="5">
    <location>
        <begin position="100"/>
        <end position="117"/>
    </location>
</feature>
<evidence type="ECO:0000313" key="7">
    <source>
        <dbReference type="EMBL" id="MXQ12946.1"/>
    </source>
</evidence>
<dbReference type="EMBL" id="WURB01000011">
    <property type="protein sequence ID" value="MXQ12946.1"/>
    <property type="molecule type" value="Genomic_DNA"/>
</dbReference>
<evidence type="ECO:0000313" key="8">
    <source>
        <dbReference type="Proteomes" id="UP000436483"/>
    </source>
</evidence>
<dbReference type="PANTHER" id="PTHR37422">
    <property type="entry name" value="TEICHURONIC ACID BIOSYNTHESIS PROTEIN TUAE"/>
    <property type="match status" value="1"/>
</dbReference>
<feature type="transmembrane region" description="Helical" evidence="5">
    <location>
        <begin position="24"/>
        <end position="42"/>
    </location>
</feature>
<evidence type="ECO:0000256" key="3">
    <source>
        <dbReference type="ARBA" id="ARBA00022989"/>
    </source>
</evidence>
<reference evidence="7 8" key="2">
    <citation type="submission" date="2020-01" db="EMBL/GenBank/DDBJ databases">
        <title>Microvirga sp. nov., an arsenate reduction bacterium isolated from Tibet hotspring sediments.</title>
        <authorList>
            <person name="Xian W.-D."/>
            <person name="Li W.-J."/>
        </authorList>
    </citation>
    <scope>NUCLEOTIDE SEQUENCE [LARGE SCALE GENOMIC DNA]</scope>
    <source>
        <strain evidence="7 8">KCTC 23863</strain>
    </source>
</reference>
<feature type="transmembrane region" description="Helical" evidence="5">
    <location>
        <begin position="372"/>
        <end position="391"/>
    </location>
</feature>
<dbReference type="Proteomes" id="UP000436483">
    <property type="component" value="Unassembled WGS sequence"/>
</dbReference>
<feature type="transmembrane region" description="Helical" evidence="5">
    <location>
        <begin position="168"/>
        <end position="186"/>
    </location>
</feature>
<keyword evidence="2 5" id="KW-0812">Transmembrane</keyword>
<dbReference type="OrthoDB" id="8021307at2"/>
<feature type="transmembrane region" description="Helical" evidence="5">
    <location>
        <begin position="238"/>
        <end position="257"/>
    </location>
</feature>
<protein>
    <recommendedName>
        <fullName evidence="6">O-antigen ligase-related domain-containing protein</fullName>
    </recommendedName>
</protein>
<reference evidence="7 8" key="1">
    <citation type="submission" date="2019-12" db="EMBL/GenBank/DDBJ databases">
        <authorList>
            <person name="Yuan C.-G."/>
        </authorList>
    </citation>
    <scope>NUCLEOTIDE SEQUENCE [LARGE SCALE GENOMIC DNA]</scope>
    <source>
        <strain evidence="7 8">KCTC 23863</strain>
    </source>
</reference>
<dbReference type="AlphaFoldDB" id="A0A7X3MTN5"/>
<comment type="subcellular location">
    <subcellularLocation>
        <location evidence="1">Membrane</location>
        <topology evidence="1">Multi-pass membrane protein</topology>
    </subcellularLocation>
</comment>
<dbReference type="InterPro" id="IPR007016">
    <property type="entry name" value="O-antigen_ligase-rel_domated"/>
</dbReference>
<evidence type="ECO:0000256" key="5">
    <source>
        <dbReference type="SAM" id="Phobius"/>
    </source>
</evidence>
<comment type="caution">
    <text evidence="7">The sequence shown here is derived from an EMBL/GenBank/DDBJ whole genome shotgun (WGS) entry which is preliminary data.</text>
</comment>
<evidence type="ECO:0000256" key="1">
    <source>
        <dbReference type="ARBA" id="ARBA00004141"/>
    </source>
</evidence>
<keyword evidence="3 5" id="KW-1133">Transmembrane helix</keyword>
<evidence type="ECO:0000256" key="2">
    <source>
        <dbReference type="ARBA" id="ARBA00022692"/>
    </source>
</evidence>
<keyword evidence="8" id="KW-1185">Reference proteome</keyword>
<dbReference type="InterPro" id="IPR051533">
    <property type="entry name" value="WaaL-like"/>
</dbReference>
<keyword evidence="4 5" id="KW-0472">Membrane</keyword>
<dbReference type="GO" id="GO:0016020">
    <property type="term" value="C:membrane"/>
    <property type="evidence" value="ECO:0007669"/>
    <property type="project" value="UniProtKB-SubCell"/>
</dbReference>
<feature type="transmembrane region" description="Helical" evidence="5">
    <location>
        <begin position="315"/>
        <end position="337"/>
    </location>
</feature>
<evidence type="ECO:0000256" key="4">
    <source>
        <dbReference type="ARBA" id="ARBA00023136"/>
    </source>
</evidence>
<feature type="transmembrane region" description="Helical" evidence="5">
    <location>
        <begin position="48"/>
        <end position="67"/>
    </location>
</feature>
<evidence type="ECO:0000259" key="6">
    <source>
        <dbReference type="Pfam" id="PF04932"/>
    </source>
</evidence>
<feature type="domain" description="O-antigen ligase-related" evidence="6">
    <location>
        <begin position="201"/>
        <end position="330"/>
    </location>
</feature>
<sequence>MFSVPSRLTYAAVRLRKQLVDPNWSNSISAAAFVIFIAAAFLVRGHVLPVAMIVVMALLAFISGAAAQAFRRNTWLWFFWIFFVAWTALGVIGGGPGYDISDSLNFVLLGAFILSMAQVRRALSTRQVLAIVAVLGGVSALASIVLHFASSGDVFDRLTPLGRGRNPIPGAGGLAVALIALAALWLERAPGHRFASSCIGLAIMLLVALAWTQSRAPILSLCLALPLAWWLEKRGGTAALLLACGGVWLCITGLGMLEPVIKSVICDGQADWCRPAHRVEIWGWVRDQISLHPVQGTGPGFRFQKAWMSHPHNGIFGTAMYFGFPALAAFGAMIGFYARELTRQGDRSLRFFGAASIIFSFGYMGTDLSNPFAFFNMHYLFLWMPYLLVLMSSEAMGRDEEGLALSSSDELRRI</sequence>
<dbReference type="RefSeq" id="WP_160885526.1">
    <property type="nucleotide sequence ID" value="NZ_WURB01000011.1"/>
</dbReference>
<feature type="transmembrane region" description="Helical" evidence="5">
    <location>
        <begin position="129"/>
        <end position="148"/>
    </location>
</feature>
<name>A0A7X3MTN5_9HYPH</name>
<feature type="transmembrane region" description="Helical" evidence="5">
    <location>
        <begin position="193"/>
        <end position="210"/>
    </location>
</feature>
<gene>
    <name evidence="7" type="ORF">GR328_16065</name>
</gene>
<organism evidence="7 8">
    <name type="scientific">Microvirga makkahensis</name>
    <dbReference type="NCBI Taxonomy" id="1128670"/>
    <lineage>
        <taxon>Bacteria</taxon>
        <taxon>Pseudomonadati</taxon>
        <taxon>Pseudomonadota</taxon>
        <taxon>Alphaproteobacteria</taxon>
        <taxon>Hyphomicrobiales</taxon>
        <taxon>Methylobacteriaceae</taxon>
        <taxon>Microvirga</taxon>
    </lineage>
</organism>
<proteinExistence type="predicted"/>
<feature type="transmembrane region" description="Helical" evidence="5">
    <location>
        <begin position="216"/>
        <end position="231"/>
    </location>
</feature>
<dbReference type="PANTHER" id="PTHR37422:SF13">
    <property type="entry name" value="LIPOPOLYSACCHARIDE BIOSYNTHESIS PROTEIN PA4999-RELATED"/>
    <property type="match status" value="1"/>
</dbReference>
<dbReference type="Pfam" id="PF04932">
    <property type="entry name" value="Wzy_C"/>
    <property type="match status" value="1"/>
</dbReference>